<dbReference type="InterPro" id="IPR045010">
    <property type="entry name" value="MDR_fam"/>
</dbReference>
<reference evidence="2" key="1">
    <citation type="submission" date="2020-07" db="EMBL/GenBank/DDBJ databases">
        <title>Genome sequence and genetic diversity analysis of an under-domesticated orphan crop, white fonio (Digitaria exilis).</title>
        <authorList>
            <person name="Bennetzen J.L."/>
            <person name="Chen S."/>
            <person name="Ma X."/>
            <person name="Wang X."/>
            <person name="Yssel A.E.J."/>
            <person name="Chaluvadi S.R."/>
            <person name="Johnson M."/>
            <person name="Gangashetty P."/>
            <person name="Hamidou F."/>
            <person name="Sanogo M.D."/>
            <person name="Zwaenepoel A."/>
            <person name="Wallace J."/>
            <person name="Van De Peer Y."/>
            <person name="Van Deynze A."/>
        </authorList>
    </citation>
    <scope>NUCLEOTIDE SEQUENCE</scope>
    <source>
        <tissue evidence="2">Leaves</tissue>
    </source>
</reference>
<protein>
    <submittedName>
        <fullName evidence="2">Uncharacterized protein</fullName>
    </submittedName>
</protein>
<dbReference type="InterPro" id="IPR011032">
    <property type="entry name" value="GroES-like_sf"/>
</dbReference>
<dbReference type="Proteomes" id="UP000636709">
    <property type="component" value="Unassembled WGS sequence"/>
</dbReference>
<evidence type="ECO:0000256" key="1">
    <source>
        <dbReference type="SAM" id="MobiDB-lite"/>
    </source>
</evidence>
<name>A0A835KP69_9POAL</name>
<evidence type="ECO:0000313" key="3">
    <source>
        <dbReference type="Proteomes" id="UP000636709"/>
    </source>
</evidence>
<organism evidence="2 3">
    <name type="scientific">Digitaria exilis</name>
    <dbReference type="NCBI Taxonomy" id="1010633"/>
    <lineage>
        <taxon>Eukaryota</taxon>
        <taxon>Viridiplantae</taxon>
        <taxon>Streptophyta</taxon>
        <taxon>Embryophyta</taxon>
        <taxon>Tracheophyta</taxon>
        <taxon>Spermatophyta</taxon>
        <taxon>Magnoliopsida</taxon>
        <taxon>Liliopsida</taxon>
        <taxon>Poales</taxon>
        <taxon>Poaceae</taxon>
        <taxon>PACMAD clade</taxon>
        <taxon>Panicoideae</taxon>
        <taxon>Panicodae</taxon>
        <taxon>Paniceae</taxon>
        <taxon>Anthephorinae</taxon>
        <taxon>Digitaria</taxon>
    </lineage>
</organism>
<dbReference type="PANTHER" id="PTHR43205">
    <property type="entry name" value="PROSTAGLANDIN REDUCTASE"/>
    <property type="match status" value="1"/>
</dbReference>
<dbReference type="Gene3D" id="3.90.180.10">
    <property type="entry name" value="Medium-chain alcohol dehydrogenases, catalytic domain"/>
    <property type="match status" value="1"/>
</dbReference>
<dbReference type="AlphaFoldDB" id="A0A835KP69"/>
<proteinExistence type="predicted"/>
<keyword evidence="3" id="KW-1185">Reference proteome</keyword>
<dbReference type="GO" id="GO:0016628">
    <property type="term" value="F:oxidoreductase activity, acting on the CH-CH group of donors, NAD or NADP as acceptor"/>
    <property type="evidence" value="ECO:0007669"/>
    <property type="project" value="InterPro"/>
</dbReference>
<accession>A0A835KP69</accession>
<comment type="caution">
    <text evidence="2">The sequence shown here is derived from an EMBL/GenBank/DDBJ whole genome shotgun (WGS) entry which is preliminary data.</text>
</comment>
<gene>
    <name evidence="2" type="ORF">HU200_009723</name>
</gene>
<feature type="region of interest" description="Disordered" evidence="1">
    <location>
        <begin position="102"/>
        <end position="126"/>
    </location>
</feature>
<dbReference type="SUPFAM" id="SSF50129">
    <property type="entry name" value="GroES-like"/>
    <property type="match status" value="1"/>
</dbReference>
<sequence>MANSPHTLPVTATNRRVVLKEYVEGYPTSLTGDELAVSVLVRNLYLSCDPLRESYTAAFVPGSVITGYGVARVLDSSDPRKKESPICSTSCSMQCLSDEQRKEVNKKRRETYQNNQSSESEQRGPC</sequence>
<evidence type="ECO:0000313" key="2">
    <source>
        <dbReference type="EMBL" id="KAF8762176.1"/>
    </source>
</evidence>
<dbReference type="EMBL" id="JACEFO010000662">
    <property type="protein sequence ID" value="KAF8762176.1"/>
    <property type="molecule type" value="Genomic_DNA"/>
</dbReference>
<dbReference type="OrthoDB" id="786696at2759"/>
<dbReference type="PANTHER" id="PTHR43205:SF71">
    <property type="entry name" value="2-ALKENAL REDUCTASE (NADP(+)-DEPENDENT)-LIKE"/>
    <property type="match status" value="1"/>
</dbReference>